<feature type="region of interest" description="Disordered" evidence="1">
    <location>
        <begin position="113"/>
        <end position="138"/>
    </location>
</feature>
<evidence type="ECO:0000256" key="2">
    <source>
        <dbReference type="SAM" id="Phobius"/>
    </source>
</evidence>
<feature type="transmembrane region" description="Helical" evidence="2">
    <location>
        <begin position="163"/>
        <end position="181"/>
    </location>
</feature>
<organism evidence="3 4">
    <name type="scientific">Oryzomicrobium terrae</name>
    <dbReference type="NCBI Taxonomy" id="1735038"/>
    <lineage>
        <taxon>Bacteria</taxon>
        <taxon>Pseudomonadati</taxon>
        <taxon>Pseudomonadota</taxon>
        <taxon>Betaproteobacteria</taxon>
        <taxon>Rhodocyclales</taxon>
        <taxon>Rhodocyclaceae</taxon>
        <taxon>Oryzomicrobium</taxon>
    </lineage>
</organism>
<sequence length="563" mass="59558">MDQNLVYSKTPAGEEAIRQRTRVVQRNLRMVLILVDGKAPVGELSAKVGNAQLVEQSLQELERDGFIAPASAGSSVWVQSTSAQHSVHAADPGSMAPAEPLLESEKSFLQASLAGGGEEGTEDTRPEEPPVAPSLPPVKKENKAVNLNVIDFSRWRNYLPRPGVIGLGALLLAIGAIWASFGVPEQRYRHLLAEAVGQVLGQAVEVGELHLGWAGQPALVAGSIKAGNGGMSLEEVALVPQWSSLLSRHPLCKRVEVRRANLPVVATAGLHALGDKLGGGGQGARIVLHEVTLGLGSVDLPGRWSVDSQGGPEGQTLITNTDRSLRATIAASSAGVTVAWQGVNWQPDPALRWKLDQVDGQALISSAPSGAMLVTLSKLDVLALDGRWRGEGRLQLNGEKLMLDGRLALRHMAGARFSELLGRSRIALQGSYSADLAVRAEGRDWAALWAGLSYEGSISAGKGEVASLDLLQAVRAGVGPFSRGGATTFDSLEGRIRRDPKNIQLSGLALQSGLASATGRLSIEGESKLEGIFDVQLRGSANRLRAQVQLSGTVADPQLRRLR</sequence>
<accession>A0A5C1E7U7</accession>
<evidence type="ECO:0000256" key="1">
    <source>
        <dbReference type="SAM" id="MobiDB-lite"/>
    </source>
</evidence>
<dbReference type="InterPro" id="IPR052894">
    <property type="entry name" value="AsmA-related"/>
</dbReference>
<dbReference type="KEGG" id="otr:OTERR_15240"/>
<gene>
    <name evidence="3" type="ORF">OTERR_15240</name>
</gene>
<dbReference type="GO" id="GO:0090313">
    <property type="term" value="P:regulation of protein targeting to membrane"/>
    <property type="evidence" value="ECO:0007669"/>
    <property type="project" value="TreeGrafter"/>
</dbReference>
<evidence type="ECO:0000313" key="4">
    <source>
        <dbReference type="Proteomes" id="UP000323671"/>
    </source>
</evidence>
<protein>
    <submittedName>
        <fullName evidence="3">Uncharacterized protein</fullName>
    </submittedName>
</protein>
<evidence type="ECO:0000313" key="3">
    <source>
        <dbReference type="EMBL" id="QEL65000.1"/>
    </source>
</evidence>
<dbReference type="AlphaFoldDB" id="A0A5C1E7U7"/>
<dbReference type="GO" id="GO:0005886">
    <property type="term" value="C:plasma membrane"/>
    <property type="evidence" value="ECO:0007669"/>
    <property type="project" value="TreeGrafter"/>
</dbReference>
<keyword evidence="4" id="KW-1185">Reference proteome</keyword>
<dbReference type="EMBL" id="CP022579">
    <property type="protein sequence ID" value="QEL65000.1"/>
    <property type="molecule type" value="Genomic_DNA"/>
</dbReference>
<dbReference type="Proteomes" id="UP000323671">
    <property type="component" value="Chromosome"/>
</dbReference>
<name>A0A5C1E7U7_9RHOO</name>
<proteinExistence type="predicted"/>
<keyword evidence="2" id="KW-1133">Transmembrane helix</keyword>
<dbReference type="PANTHER" id="PTHR30441:SF8">
    <property type="entry name" value="DUF748 DOMAIN-CONTAINING PROTEIN"/>
    <property type="match status" value="1"/>
</dbReference>
<dbReference type="PANTHER" id="PTHR30441">
    <property type="entry name" value="DUF748 DOMAIN-CONTAINING PROTEIN"/>
    <property type="match status" value="1"/>
</dbReference>
<keyword evidence="2" id="KW-0472">Membrane</keyword>
<reference evidence="3 4" key="1">
    <citation type="submission" date="2017-07" db="EMBL/GenBank/DDBJ databases">
        <title>Complete genome sequence of Oryzomicrobium terrae TPP412.</title>
        <authorList>
            <person name="Chiu L.-W."/>
            <person name="Lo K.-J."/>
            <person name="Tsai Y.-M."/>
            <person name="Lin S.-S."/>
            <person name="Kuo C.-H."/>
            <person name="Liu C.-T."/>
        </authorList>
    </citation>
    <scope>NUCLEOTIDE SEQUENCE [LARGE SCALE GENOMIC DNA]</scope>
    <source>
        <strain evidence="3 4">TPP412</strain>
    </source>
</reference>
<keyword evidence="2" id="KW-0812">Transmembrane</keyword>